<keyword evidence="2" id="KW-0732">Signal</keyword>
<feature type="chain" id="PRO_5045682635" evidence="2">
    <location>
        <begin position="25"/>
        <end position="88"/>
    </location>
</feature>
<reference evidence="3" key="2">
    <citation type="submission" date="2023-02" db="EMBL/GenBank/DDBJ databases">
        <authorList>
            <person name="Rayyan A."/>
            <person name="Meyer T."/>
            <person name="Kyndt J.A."/>
        </authorList>
    </citation>
    <scope>NUCLEOTIDE SEQUENCE</scope>
    <source>
        <strain evidence="3">DSM 9987</strain>
    </source>
</reference>
<reference evidence="3" key="1">
    <citation type="journal article" date="2023" name="Microbiol Resour">
        <title>Genome Sequences of Rhodoplanes serenus and Two Thermotolerant Strains, Rhodoplanes tepidamans and 'Rhodoplanes cryptolactis,' Further Refine the Genus.</title>
        <authorList>
            <person name="Rayyan A.A."/>
            <person name="Kyndt J.A."/>
        </authorList>
    </citation>
    <scope>NUCLEOTIDE SEQUENCE</scope>
    <source>
        <strain evidence="3">DSM 9987</strain>
    </source>
</reference>
<keyword evidence="4" id="KW-1185">Reference proteome</keyword>
<comment type="caution">
    <text evidence="3">The sequence shown here is derived from an EMBL/GenBank/DDBJ whole genome shotgun (WGS) entry which is preliminary data.</text>
</comment>
<evidence type="ECO:0000313" key="3">
    <source>
        <dbReference type="EMBL" id="MDC7789314.1"/>
    </source>
</evidence>
<gene>
    <name evidence="3" type="ORF">PQJ73_26840</name>
</gene>
<name>A0ABT5JIB6_RHOTP</name>
<sequence length="88" mass="9367">MNNLIGRTLVAAVALAAIASPALARTFERDVPTADIVPARYGHSQSPHQGMAMVQTPSDAVFYNGRIVGRDPDPSVRQQLLKDAPDLG</sequence>
<accession>A0ABT5JIB6</accession>
<dbReference type="RefSeq" id="WP_272780141.1">
    <property type="nucleotide sequence ID" value="NZ_JAQQLI010000068.1"/>
</dbReference>
<evidence type="ECO:0000256" key="2">
    <source>
        <dbReference type="SAM" id="SignalP"/>
    </source>
</evidence>
<evidence type="ECO:0000313" key="4">
    <source>
        <dbReference type="Proteomes" id="UP001165652"/>
    </source>
</evidence>
<dbReference type="Proteomes" id="UP001165652">
    <property type="component" value="Unassembled WGS sequence"/>
</dbReference>
<proteinExistence type="predicted"/>
<feature type="region of interest" description="Disordered" evidence="1">
    <location>
        <begin position="67"/>
        <end position="88"/>
    </location>
</feature>
<dbReference type="EMBL" id="JAQQLI010000068">
    <property type="protein sequence ID" value="MDC7789314.1"/>
    <property type="molecule type" value="Genomic_DNA"/>
</dbReference>
<organism evidence="3 4">
    <name type="scientific">Rhodoplanes tepidamans</name>
    <name type="common">Rhodoplanes cryptolactis</name>
    <dbReference type="NCBI Taxonomy" id="200616"/>
    <lineage>
        <taxon>Bacteria</taxon>
        <taxon>Pseudomonadati</taxon>
        <taxon>Pseudomonadota</taxon>
        <taxon>Alphaproteobacteria</taxon>
        <taxon>Hyphomicrobiales</taxon>
        <taxon>Nitrobacteraceae</taxon>
        <taxon>Rhodoplanes</taxon>
    </lineage>
</organism>
<protein>
    <submittedName>
        <fullName evidence="3">Uncharacterized protein</fullName>
    </submittedName>
</protein>
<feature type="signal peptide" evidence="2">
    <location>
        <begin position="1"/>
        <end position="24"/>
    </location>
</feature>
<evidence type="ECO:0000256" key="1">
    <source>
        <dbReference type="SAM" id="MobiDB-lite"/>
    </source>
</evidence>